<dbReference type="Pfam" id="PF02515">
    <property type="entry name" value="CoA_transf_3"/>
    <property type="match status" value="1"/>
</dbReference>
<gene>
    <name evidence="2" type="ORF">GCM10023165_27790</name>
</gene>
<keyword evidence="1 2" id="KW-0808">Transferase</keyword>
<evidence type="ECO:0000313" key="3">
    <source>
        <dbReference type="Proteomes" id="UP001500975"/>
    </source>
</evidence>
<sequence length="399" mass="42270">MRDSLSGIRVLDFSHVVAGPVCGMLLGDMGADVCKIEPLDGELGRTIGPPWQNGESVVALSVNRSKRGLAVDLRHEAGRAAVRRMALQADILVESFRPGVMRKFGLDAPSLQGANPRLVYCSISAYGQSGPGRDKPGVDGVIQAVAGLMATLGEENGSPAKVGIPIADMATGYLATVATLSALHKARETGRGQHLDMSLFNATVMLQHLGMAFHFATGLEPAKLGSAAPYAAPNEAFPTADGWIMVAAYQPARWNRLCELLGLEDLSRDARFADNEARVGNRTALHAVLDPVFQRFSTRHWLDRLSAGDILCAPIASYAQVRASAEYQAGGIEIETEHPVAGTVRMPGLAFGDATTLPYRAAPTPGQHSAEILAEYGIDAEDIRALQACGAIRGPSINP</sequence>
<reference evidence="3" key="1">
    <citation type="journal article" date="2019" name="Int. J. Syst. Evol. Microbiol.">
        <title>The Global Catalogue of Microorganisms (GCM) 10K type strain sequencing project: providing services to taxonomists for standard genome sequencing and annotation.</title>
        <authorList>
            <consortium name="The Broad Institute Genomics Platform"/>
            <consortium name="The Broad Institute Genome Sequencing Center for Infectious Disease"/>
            <person name="Wu L."/>
            <person name="Ma J."/>
        </authorList>
    </citation>
    <scope>NUCLEOTIDE SEQUENCE [LARGE SCALE GENOMIC DNA]</scope>
    <source>
        <strain evidence="3">JCM 17804</strain>
    </source>
</reference>
<comment type="caution">
    <text evidence="2">The sequence shown here is derived from an EMBL/GenBank/DDBJ whole genome shotgun (WGS) entry which is preliminary data.</text>
</comment>
<evidence type="ECO:0000313" key="2">
    <source>
        <dbReference type="EMBL" id="GAA4344528.1"/>
    </source>
</evidence>
<keyword evidence="3" id="KW-1185">Reference proteome</keyword>
<dbReference type="PANTHER" id="PTHR48207">
    <property type="entry name" value="SUCCINATE--HYDROXYMETHYLGLUTARATE COA-TRANSFERASE"/>
    <property type="match status" value="1"/>
</dbReference>
<dbReference type="InterPro" id="IPR050483">
    <property type="entry name" value="CoA-transferase_III_domain"/>
</dbReference>
<accession>A0ABP8HU56</accession>
<dbReference type="Gene3D" id="3.30.1540.10">
    <property type="entry name" value="formyl-coa transferase, domain 3"/>
    <property type="match status" value="1"/>
</dbReference>
<organism evidence="2 3">
    <name type="scientific">Variovorax defluvii</name>
    <dbReference type="NCBI Taxonomy" id="913761"/>
    <lineage>
        <taxon>Bacteria</taxon>
        <taxon>Pseudomonadati</taxon>
        <taxon>Pseudomonadota</taxon>
        <taxon>Betaproteobacteria</taxon>
        <taxon>Burkholderiales</taxon>
        <taxon>Comamonadaceae</taxon>
        <taxon>Variovorax</taxon>
    </lineage>
</organism>
<proteinExistence type="predicted"/>
<dbReference type="Gene3D" id="3.40.50.10540">
    <property type="entry name" value="Crotonobetainyl-coa:carnitine coa-transferase, domain 1"/>
    <property type="match status" value="1"/>
</dbReference>
<evidence type="ECO:0000256" key="1">
    <source>
        <dbReference type="ARBA" id="ARBA00022679"/>
    </source>
</evidence>
<dbReference type="PANTHER" id="PTHR48207:SF3">
    <property type="entry name" value="SUCCINATE--HYDROXYMETHYLGLUTARATE COA-TRANSFERASE"/>
    <property type="match status" value="1"/>
</dbReference>
<dbReference type="InterPro" id="IPR044855">
    <property type="entry name" value="CoA-Trfase_III_dom3_sf"/>
</dbReference>
<dbReference type="EMBL" id="BAABGJ010000027">
    <property type="protein sequence ID" value="GAA4344528.1"/>
    <property type="molecule type" value="Genomic_DNA"/>
</dbReference>
<dbReference type="GO" id="GO:0016740">
    <property type="term" value="F:transferase activity"/>
    <property type="evidence" value="ECO:0007669"/>
    <property type="project" value="UniProtKB-KW"/>
</dbReference>
<protein>
    <submittedName>
        <fullName evidence="2">CoA transferase</fullName>
    </submittedName>
</protein>
<dbReference type="InterPro" id="IPR003673">
    <property type="entry name" value="CoA-Trfase_fam_III"/>
</dbReference>
<dbReference type="InterPro" id="IPR023606">
    <property type="entry name" value="CoA-Trfase_III_dom_1_sf"/>
</dbReference>
<dbReference type="Proteomes" id="UP001500975">
    <property type="component" value="Unassembled WGS sequence"/>
</dbReference>
<dbReference type="SUPFAM" id="SSF89796">
    <property type="entry name" value="CoA-transferase family III (CaiB/BaiF)"/>
    <property type="match status" value="1"/>
</dbReference>
<name>A0ABP8HU56_9BURK</name>